<dbReference type="GO" id="GO:0016298">
    <property type="term" value="F:lipase activity"/>
    <property type="evidence" value="ECO:0007669"/>
    <property type="project" value="InterPro"/>
</dbReference>
<dbReference type="GO" id="GO:0005634">
    <property type="term" value="C:nucleus"/>
    <property type="evidence" value="ECO:0007669"/>
    <property type="project" value="TreeGrafter"/>
</dbReference>
<dbReference type="InterPro" id="IPR008614">
    <property type="entry name" value="FIBP"/>
</dbReference>
<dbReference type="STRING" id="158441.A0A226ETU8"/>
<dbReference type="PANTHER" id="PTHR13223:SF2">
    <property type="entry name" value="ACIDIC FIBROBLAST GROWTH FACTOR INTRACELLULAR-BINDING PROTEIN"/>
    <property type="match status" value="1"/>
</dbReference>
<accession>A0A226ETU8</accession>
<dbReference type="Pfam" id="PF05427">
    <property type="entry name" value="FIBP"/>
    <property type="match status" value="1"/>
</dbReference>
<dbReference type="OrthoDB" id="199913at2759"/>
<dbReference type="EMBL" id="LNIX01000002">
    <property type="protein sequence ID" value="OXA60577.1"/>
    <property type="molecule type" value="Genomic_DNA"/>
</dbReference>
<protein>
    <submittedName>
        <fullName evidence="2">Acidic fibroblast growth factor intracellular-binding protein</fullName>
    </submittedName>
</protein>
<name>A0A226ETU8_FOLCA</name>
<dbReference type="InterPro" id="IPR029058">
    <property type="entry name" value="AB_hydrolase_fold"/>
</dbReference>
<dbReference type="AlphaFoldDB" id="A0A226ETU8"/>
<dbReference type="Pfam" id="PF00151">
    <property type="entry name" value="Lipase"/>
    <property type="match status" value="1"/>
</dbReference>
<feature type="domain" description="Lipase" evidence="1">
    <location>
        <begin position="418"/>
        <end position="704"/>
    </location>
</feature>
<dbReference type="PANTHER" id="PTHR13223">
    <property type="entry name" value="ACIDIC FIBROBLAST GROWTH FACTOR INTRACELLULAR BINDING PROTEIN"/>
    <property type="match status" value="1"/>
</dbReference>
<comment type="caution">
    <text evidence="2">The sequence shown here is derived from an EMBL/GenBank/DDBJ whole genome shotgun (WGS) entry which is preliminary data.</text>
</comment>
<evidence type="ECO:0000313" key="3">
    <source>
        <dbReference type="Proteomes" id="UP000198287"/>
    </source>
</evidence>
<evidence type="ECO:0000313" key="2">
    <source>
        <dbReference type="EMBL" id="OXA60577.1"/>
    </source>
</evidence>
<organism evidence="2 3">
    <name type="scientific">Folsomia candida</name>
    <name type="common">Springtail</name>
    <dbReference type="NCBI Taxonomy" id="158441"/>
    <lineage>
        <taxon>Eukaryota</taxon>
        <taxon>Metazoa</taxon>
        <taxon>Ecdysozoa</taxon>
        <taxon>Arthropoda</taxon>
        <taxon>Hexapoda</taxon>
        <taxon>Collembola</taxon>
        <taxon>Entomobryomorpha</taxon>
        <taxon>Isotomoidea</taxon>
        <taxon>Isotomidae</taxon>
        <taxon>Proisotominae</taxon>
        <taxon>Folsomia</taxon>
    </lineage>
</organism>
<gene>
    <name evidence="2" type="ORF">Fcan01_06226</name>
</gene>
<dbReference type="Gene3D" id="3.40.50.1820">
    <property type="entry name" value="alpha/beta hydrolase"/>
    <property type="match status" value="1"/>
</dbReference>
<sequence length="747" mass="85103">MLAEVDVFIGNHTFVDHEIFQLWIEGNSAQEAAVVLQQRGALQTFPGATSDFLLADVCDHYRTYVLLEKLLHTPPRIFEQWTFQMDSQTQRMLIDHFYEFDDIVMREILGNKLSTRHRKDLDKITETTGVNLRSCRRQFDNAKRIFKATEEMTGSMHQNIKIHFLLSEELAKKYCAVVFIAGYRFETNKKKLQYLSFIDFCNCAYALMQHWTSPIMDDNSTADIEREFLVDLRELRIILEKEKEHKALVCQRLKNRVSDKIFAELDHNFKVYSRTLINLAYSLHHNKSLKELFVDLVEKYIEPCKHLHWTIAEMKVFLEVYSDAASQLDVVRSQSHLRSEADPNYEVTTEDIHIISIISEESTLGKDLWHKDEVGTFTSLVGGVYGVASEAVSHAGKILGDVQKSISGIVETELNDLNDPDTRDIRFLLFTQKNRKVPEIINLDCEGIEDTNFDKTKGLKVLIHGFSPTGSPIFDVLGEVRNATTKLTQLIVGVFTIKNTYLEQKSEENIIIVDWTSISRTIIYPSAASATLAVGRIVANFLINLYDQGNLYPDKVHLIGKLLRIIIPPSIDQTSVHKLLLIAGFDLMWSQLTGSTTAPEDMRYMLDKGDAKFVDIIHTNAKLGGWGMVSNTGTADFFANGGKTQPGCEFTDDVLNGCSHSRSWQYFAESIGSEKYPACKCPSQDEIKRDICKCRQRNEIYMGDLCSTKARGSFYVGALLENPYDDTLIVDLELEEDAIFEDKENFV</sequence>
<reference evidence="2 3" key="1">
    <citation type="submission" date="2015-12" db="EMBL/GenBank/DDBJ databases">
        <title>The genome of Folsomia candida.</title>
        <authorList>
            <person name="Faddeeva A."/>
            <person name="Derks M.F."/>
            <person name="Anvar Y."/>
            <person name="Smit S."/>
            <person name="Van Straalen N."/>
            <person name="Roelofs D."/>
        </authorList>
    </citation>
    <scope>NUCLEOTIDE SEQUENCE [LARGE SCALE GENOMIC DNA]</scope>
    <source>
        <strain evidence="2 3">VU population</strain>
        <tissue evidence="2">Whole body</tissue>
    </source>
</reference>
<dbReference type="InterPro" id="IPR013818">
    <property type="entry name" value="Lipase"/>
</dbReference>
<dbReference type="SUPFAM" id="SSF53474">
    <property type="entry name" value="alpha/beta-Hydrolases"/>
    <property type="match status" value="1"/>
</dbReference>
<dbReference type="Proteomes" id="UP000198287">
    <property type="component" value="Unassembled WGS sequence"/>
</dbReference>
<proteinExistence type="predicted"/>
<evidence type="ECO:0000259" key="1">
    <source>
        <dbReference type="Pfam" id="PF00151"/>
    </source>
</evidence>
<keyword evidence="3" id="KW-1185">Reference proteome</keyword>